<dbReference type="GO" id="GO:0017057">
    <property type="term" value="F:6-phosphogluconolactonase activity"/>
    <property type="evidence" value="ECO:0007669"/>
    <property type="project" value="TreeGrafter"/>
</dbReference>
<dbReference type="GO" id="GO:0006006">
    <property type="term" value="P:glucose metabolic process"/>
    <property type="evidence" value="ECO:0007669"/>
    <property type="project" value="UniProtKB-KW"/>
</dbReference>
<comment type="similarity">
    <text evidence="1">Belongs to the cycloisomerase 2 family.</text>
</comment>
<dbReference type="InterPro" id="IPR011048">
    <property type="entry name" value="Haem_d1_sf"/>
</dbReference>
<dbReference type="InterPro" id="IPR015943">
    <property type="entry name" value="WD40/YVTN_repeat-like_dom_sf"/>
</dbReference>
<keyword evidence="2" id="KW-0313">Glucose metabolism</keyword>
<dbReference type="InterPro" id="IPR050282">
    <property type="entry name" value="Cycloisomerase_2"/>
</dbReference>
<dbReference type="Pfam" id="PF10282">
    <property type="entry name" value="Lactonase"/>
    <property type="match status" value="1"/>
</dbReference>
<gene>
    <name evidence="3" type="ORF">K4G66_11080</name>
</gene>
<evidence type="ECO:0000313" key="3">
    <source>
        <dbReference type="EMBL" id="WKN39235.1"/>
    </source>
</evidence>
<dbReference type="Gene3D" id="2.130.10.10">
    <property type="entry name" value="YVTN repeat-like/Quinoprotein amine dehydrogenase"/>
    <property type="match status" value="1"/>
</dbReference>
<dbReference type="AlphaFoldDB" id="A0AA49JHZ8"/>
<accession>A0AA49JHZ8</accession>
<organism evidence="3">
    <name type="scientific">Roseihalotalea indica</name>
    <dbReference type="NCBI Taxonomy" id="2867963"/>
    <lineage>
        <taxon>Bacteria</taxon>
        <taxon>Pseudomonadati</taxon>
        <taxon>Bacteroidota</taxon>
        <taxon>Cytophagia</taxon>
        <taxon>Cytophagales</taxon>
        <taxon>Catalimonadaceae</taxon>
        <taxon>Roseihalotalea</taxon>
    </lineage>
</organism>
<protein>
    <submittedName>
        <fullName evidence="3">Lactonase family protein</fullName>
    </submittedName>
</protein>
<dbReference type="PANTHER" id="PTHR30344">
    <property type="entry name" value="6-PHOSPHOGLUCONOLACTONASE-RELATED"/>
    <property type="match status" value="1"/>
</dbReference>
<dbReference type="EMBL" id="CP120682">
    <property type="protein sequence ID" value="WKN39235.1"/>
    <property type="molecule type" value="Genomic_DNA"/>
</dbReference>
<evidence type="ECO:0000256" key="1">
    <source>
        <dbReference type="ARBA" id="ARBA00005564"/>
    </source>
</evidence>
<dbReference type="InterPro" id="IPR019405">
    <property type="entry name" value="Lactonase_7-beta_prop"/>
</dbReference>
<evidence type="ECO:0000256" key="2">
    <source>
        <dbReference type="ARBA" id="ARBA00022526"/>
    </source>
</evidence>
<reference evidence="3" key="1">
    <citation type="journal article" date="2023" name="Comput. Struct. Biotechnol. J.">
        <title>Discovery of a novel marine Bacteroidetes with a rich repertoire of carbohydrate-active enzymes.</title>
        <authorList>
            <person name="Chen B."/>
            <person name="Liu G."/>
            <person name="Chen Q."/>
            <person name="Wang H."/>
            <person name="Liu L."/>
            <person name="Tang K."/>
        </authorList>
    </citation>
    <scope>NUCLEOTIDE SEQUENCE</scope>
    <source>
        <strain evidence="3">TK19036</strain>
    </source>
</reference>
<keyword evidence="2" id="KW-0119">Carbohydrate metabolism</keyword>
<reference evidence="3" key="2">
    <citation type="journal article" date="2024" name="Antonie Van Leeuwenhoek">
        <title>Roseihalotalea indica gen. nov., sp. nov., a halophilic Bacteroidetes from mesopelagic Southwest Indian Ocean with higher carbohydrate metabolic potential.</title>
        <authorList>
            <person name="Chen B."/>
            <person name="Zhang M."/>
            <person name="Lin D."/>
            <person name="Ye J."/>
            <person name="Tang K."/>
        </authorList>
    </citation>
    <scope>NUCLEOTIDE SEQUENCE</scope>
    <source>
        <strain evidence="3">TK19036</strain>
    </source>
</reference>
<name>A0AA49JHZ8_9BACT</name>
<sequence length="373" mass="40125">MFTKITIGALLFIQILFFSAKKDSPEVMEYSFYVGTYTQEDSEGIYRYLLQTDGTLKKVGLAAKDDNPSFLTKSPDGRYLLAVNELGNDAGEGGAVKSYAIEGDKLTLIDEKPSAGSYPCFVSVDEAGHVLTANYGSGTVGLLKLSSSGSLTGPSDILKHTGQGTTSRQKGPHAHSAWFAPNGDAIITVDLGTNELWFSHLDDSQDKLLPMNPPKLAMPAGAGPRHMAFHPSKPWAYVINELSSTVTQLRKGSSGQYEIVNTVSTLPDGFSGDNFCADIHMSADGKFLYASNRGHNSIAIYQVGKSDGSLKLVGHEATRGEWPRNFSLSPDGAFLLVANQNSNNIVSFKRDAKKGTLTLVDEIEAPSPVCLLF</sequence>
<dbReference type="SUPFAM" id="SSF51004">
    <property type="entry name" value="C-terminal (heme d1) domain of cytochrome cd1-nitrite reductase"/>
    <property type="match status" value="1"/>
</dbReference>
<dbReference type="GO" id="GO:0005829">
    <property type="term" value="C:cytosol"/>
    <property type="evidence" value="ECO:0007669"/>
    <property type="project" value="TreeGrafter"/>
</dbReference>
<proteinExistence type="inferred from homology"/>
<dbReference type="PANTHER" id="PTHR30344:SF1">
    <property type="entry name" value="6-PHOSPHOGLUCONOLACTONASE"/>
    <property type="match status" value="1"/>
</dbReference>